<proteinExistence type="predicted"/>
<feature type="compositionally biased region" description="Low complexity" evidence="1">
    <location>
        <begin position="202"/>
        <end position="213"/>
    </location>
</feature>
<reference evidence="2 3" key="1">
    <citation type="submission" date="2017-12" db="EMBL/GenBank/DDBJ databases">
        <title>Comparative genomics of Botrytis spp.</title>
        <authorList>
            <person name="Valero-Jimenez C.A."/>
            <person name="Tapia P."/>
            <person name="Veloso J."/>
            <person name="Silva-Moreno E."/>
            <person name="Staats M."/>
            <person name="Valdes J.H."/>
            <person name="Van Kan J.A.L."/>
        </authorList>
    </citation>
    <scope>NUCLEOTIDE SEQUENCE [LARGE SCALE GENOMIC DNA]</scope>
    <source>
        <strain evidence="2 3">MUCL2120</strain>
    </source>
</reference>
<dbReference type="EMBL" id="PQXJ01000348">
    <property type="protein sequence ID" value="TGO51683.1"/>
    <property type="molecule type" value="Genomic_DNA"/>
</dbReference>
<feature type="region of interest" description="Disordered" evidence="1">
    <location>
        <begin position="202"/>
        <end position="235"/>
    </location>
</feature>
<protein>
    <submittedName>
        <fullName evidence="2">Uncharacterized protein</fullName>
    </submittedName>
</protein>
<dbReference type="OrthoDB" id="10267779at2759"/>
<sequence length="284" mass="30476">MGQSSHCKESFHPAPMNQSVNNDQSAHPAPLNQPDHPAPMNQPVNNNQPGRSAPMNQSAHPAPMHSPVNHSLRDHPTSTSRRPRLVHRNAEEHVALTLRAQRARYDAMMAERDIEYPTMALRSFSNTVAAQVTRDTQTTEVIHAVEITHAVEVTQTIEVTNAPQTAEAGLNSLTGNILTTTTSPTSTISSVVVANAQVFSAPDSPSSSLGGSPVTMRENAHDQGNDHTTVGQVTSSSPDVDMDAFIAAILQDVQLLRDVDFSHILAALAPVEEEGNDSTVVNLS</sequence>
<gene>
    <name evidence="2" type="ORF">BOTNAR_0348g00060</name>
</gene>
<name>A0A4Z1I3X0_9HELO</name>
<dbReference type="STRING" id="278944.A0A4Z1I3X0"/>
<accession>A0A4Z1I3X0</accession>
<feature type="compositionally biased region" description="Polar residues" evidence="1">
    <location>
        <begin position="16"/>
        <end position="25"/>
    </location>
</feature>
<organism evidence="2 3">
    <name type="scientific">Botryotinia narcissicola</name>
    <dbReference type="NCBI Taxonomy" id="278944"/>
    <lineage>
        <taxon>Eukaryota</taxon>
        <taxon>Fungi</taxon>
        <taxon>Dikarya</taxon>
        <taxon>Ascomycota</taxon>
        <taxon>Pezizomycotina</taxon>
        <taxon>Leotiomycetes</taxon>
        <taxon>Helotiales</taxon>
        <taxon>Sclerotiniaceae</taxon>
        <taxon>Botryotinia</taxon>
    </lineage>
</organism>
<evidence type="ECO:0000313" key="2">
    <source>
        <dbReference type="EMBL" id="TGO51683.1"/>
    </source>
</evidence>
<feature type="compositionally biased region" description="Polar residues" evidence="1">
    <location>
        <begin position="42"/>
        <end position="59"/>
    </location>
</feature>
<dbReference type="Proteomes" id="UP000297452">
    <property type="component" value="Unassembled WGS sequence"/>
</dbReference>
<feature type="compositionally biased region" description="Polar residues" evidence="1">
    <location>
        <begin position="226"/>
        <end position="235"/>
    </location>
</feature>
<feature type="compositionally biased region" description="Basic and acidic residues" evidence="1">
    <location>
        <begin position="1"/>
        <end position="11"/>
    </location>
</feature>
<evidence type="ECO:0000313" key="3">
    <source>
        <dbReference type="Proteomes" id="UP000297452"/>
    </source>
</evidence>
<keyword evidence="3" id="KW-1185">Reference proteome</keyword>
<evidence type="ECO:0000256" key="1">
    <source>
        <dbReference type="SAM" id="MobiDB-lite"/>
    </source>
</evidence>
<dbReference type="AlphaFoldDB" id="A0A4Z1I3X0"/>
<feature type="region of interest" description="Disordered" evidence="1">
    <location>
        <begin position="1"/>
        <end position="90"/>
    </location>
</feature>
<comment type="caution">
    <text evidence="2">The sequence shown here is derived from an EMBL/GenBank/DDBJ whole genome shotgun (WGS) entry which is preliminary data.</text>
</comment>